<dbReference type="RefSeq" id="WP_267624440.1">
    <property type="nucleotide sequence ID" value="NZ_JAODIW010000008.1"/>
</dbReference>
<dbReference type="EMBL" id="JBHSDS010000006">
    <property type="protein sequence ID" value="MFC4357977.1"/>
    <property type="molecule type" value="Genomic_DNA"/>
</dbReference>
<keyword evidence="2" id="KW-1185">Reference proteome</keyword>
<reference evidence="1 2" key="1">
    <citation type="journal article" date="2019" name="Int. J. Syst. Evol. Microbiol.">
        <title>The Global Catalogue of Microorganisms (GCM) 10K type strain sequencing project: providing services to taxonomists for standard genome sequencing and annotation.</title>
        <authorList>
            <consortium name="The Broad Institute Genomics Platform"/>
            <consortium name="The Broad Institute Genome Sequencing Center for Infectious Disease"/>
            <person name="Wu L."/>
            <person name="Ma J."/>
        </authorList>
    </citation>
    <scope>NUCLEOTIDE SEQUENCE [LARGE SCALE GENOMIC DNA]</scope>
    <source>
        <strain evidence="1 2">CGMCC 1.12553</strain>
    </source>
</reference>
<organism evidence="1 2">
    <name type="scientific">Halobium salinum</name>
    <dbReference type="NCBI Taxonomy" id="1364940"/>
    <lineage>
        <taxon>Archaea</taxon>
        <taxon>Methanobacteriati</taxon>
        <taxon>Methanobacteriota</taxon>
        <taxon>Stenosarchaea group</taxon>
        <taxon>Halobacteria</taxon>
        <taxon>Halobacteriales</taxon>
        <taxon>Haloferacaceae</taxon>
        <taxon>Halobium</taxon>
    </lineage>
</organism>
<comment type="caution">
    <text evidence="1">The sequence shown here is derived from an EMBL/GenBank/DDBJ whole genome shotgun (WGS) entry which is preliminary data.</text>
</comment>
<evidence type="ECO:0000313" key="1">
    <source>
        <dbReference type="EMBL" id="MFC4357977.1"/>
    </source>
</evidence>
<sequence length="104" mass="12094">MAVREGLTDLRNLSGSADNVLVKARVTYEQDLHTHRPYQKGLLWDQSMNYGDVRPFVVYDPEIRLERGKVYILNGKDHYYEKRAEVQLLLGKGAYVNELYDTES</sequence>
<proteinExistence type="predicted"/>
<evidence type="ECO:0000313" key="2">
    <source>
        <dbReference type="Proteomes" id="UP001595921"/>
    </source>
</evidence>
<gene>
    <name evidence="1" type="ORF">ACFO0N_08460</name>
</gene>
<name>A0ABD5PAR1_9EURY</name>
<dbReference type="Proteomes" id="UP001595921">
    <property type="component" value="Unassembled WGS sequence"/>
</dbReference>
<protein>
    <submittedName>
        <fullName evidence="1">Uncharacterized protein</fullName>
    </submittedName>
</protein>
<dbReference type="AlphaFoldDB" id="A0ABD5PAR1"/>
<accession>A0ABD5PAR1</accession>